<dbReference type="Pfam" id="PF12705">
    <property type="entry name" value="PDDEXK_1"/>
    <property type="match status" value="1"/>
</dbReference>
<feature type="non-terminal residue" evidence="16">
    <location>
        <position position="1"/>
    </location>
</feature>
<dbReference type="InterPro" id="IPR038726">
    <property type="entry name" value="PDDEXK_AddAB-type"/>
</dbReference>
<proteinExistence type="predicted"/>
<evidence type="ECO:0000256" key="13">
    <source>
        <dbReference type="ARBA" id="ARBA00048988"/>
    </source>
</evidence>
<evidence type="ECO:0000256" key="8">
    <source>
        <dbReference type="ARBA" id="ARBA00023125"/>
    </source>
</evidence>
<keyword evidence="7" id="KW-0067">ATP-binding</keyword>
<evidence type="ECO:0000256" key="11">
    <source>
        <dbReference type="ARBA" id="ARBA00034617"/>
    </source>
</evidence>
<dbReference type="PANTHER" id="PTHR11070">
    <property type="entry name" value="UVRD / RECB / PCRA DNA HELICASE FAMILY MEMBER"/>
    <property type="match status" value="1"/>
</dbReference>
<dbReference type="InterPro" id="IPR014016">
    <property type="entry name" value="UvrD-like_ATP-bd"/>
</dbReference>
<keyword evidence="4" id="KW-0378">Hydrolase</keyword>
<feature type="domain" description="UvrD-like helicase ATP-binding" evidence="14">
    <location>
        <begin position="1"/>
        <end position="427"/>
    </location>
</feature>
<keyword evidence="2" id="KW-0547">Nucleotide-binding</keyword>
<dbReference type="InterPro" id="IPR014017">
    <property type="entry name" value="DNA_helicase_UvrD-like_C"/>
</dbReference>
<evidence type="ECO:0000256" key="6">
    <source>
        <dbReference type="ARBA" id="ARBA00022839"/>
    </source>
</evidence>
<dbReference type="Pfam" id="PF13361">
    <property type="entry name" value="UvrD_C"/>
    <property type="match status" value="1"/>
</dbReference>
<dbReference type="GO" id="GO:0004527">
    <property type="term" value="F:exonuclease activity"/>
    <property type="evidence" value="ECO:0007669"/>
    <property type="project" value="UniProtKB-KW"/>
</dbReference>
<dbReference type="InterPro" id="IPR011335">
    <property type="entry name" value="Restrct_endonuc-II-like"/>
</dbReference>
<dbReference type="GO" id="GO:0005524">
    <property type="term" value="F:ATP binding"/>
    <property type="evidence" value="ECO:0007669"/>
    <property type="project" value="UniProtKB-KW"/>
</dbReference>
<evidence type="ECO:0000256" key="4">
    <source>
        <dbReference type="ARBA" id="ARBA00022801"/>
    </source>
</evidence>
<dbReference type="Gene3D" id="3.40.50.300">
    <property type="entry name" value="P-loop containing nucleotide triphosphate hydrolases"/>
    <property type="match status" value="4"/>
</dbReference>
<evidence type="ECO:0000256" key="3">
    <source>
        <dbReference type="ARBA" id="ARBA00022763"/>
    </source>
</evidence>
<evidence type="ECO:0000259" key="14">
    <source>
        <dbReference type="PROSITE" id="PS51198"/>
    </source>
</evidence>
<evidence type="ECO:0000256" key="10">
    <source>
        <dbReference type="ARBA" id="ARBA00023235"/>
    </source>
</evidence>
<keyword evidence="3" id="KW-0227">DNA damage</keyword>
<dbReference type="InterPro" id="IPR011604">
    <property type="entry name" value="PDDEXK-like_dom_sf"/>
</dbReference>
<name>A0A381PBU6_9ZZZZ</name>
<dbReference type="InterPro" id="IPR027417">
    <property type="entry name" value="P-loop_NTPase"/>
</dbReference>
<dbReference type="PANTHER" id="PTHR11070:SF23">
    <property type="entry name" value="RECBCD ENZYME SUBUNIT RECB"/>
    <property type="match status" value="1"/>
</dbReference>
<evidence type="ECO:0000256" key="1">
    <source>
        <dbReference type="ARBA" id="ARBA00022722"/>
    </source>
</evidence>
<evidence type="ECO:0000313" key="16">
    <source>
        <dbReference type="EMBL" id="SUZ64094.1"/>
    </source>
</evidence>
<accession>A0A381PBU6</accession>
<reference evidence="16" key="1">
    <citation type="submission" date="2018-05" db="EMBL/GenBank/DDBJ databases">
        <authorList>
            <person name="Lanie J.A."/>
            <person name="Ng W.-L."/>
            <person name="Kazmierczak K.M."/>
            <person name="Andrzejewski T.M."/>
            <person name="Davidsen T.M."/>
            <person name="Wayne K.J."/>
            <person name="Tettelin H."/>
            <person name="Glass J.I."/>
            <person name="Rusch D."/>
            <person name="Podicherti R."/>
            <person name="Tsui H.-C.T."/>
            <person name="Winkler M.E."/>
        </authorList>
    </citation>
    <scope>NUCLEOTIDE SEQUENCE</scope>
</reference>
<feature type="non-terminal residue" evidence="16">
    <location>
        <position position="1088"/>
    </location>
</feature>
<dbReference type="Gene3D" id="3.90.320.10">
    <property type="match status" value="1"/>
</dbReference>
<dbReference type="GO" id="GO:0043138">
    <property type="term" value="F:3'-5' DNA helicase activity"/>
    <property type="evidence" value="ECO:0007669"/>
    <property type="project" value="UniProtKB-EC"/>
</dbReference>
<dbReference type="GO" id="GO:0003677">
    <property type="term" value="F:DNA binding"/>
    <property type="evidence" value="ECO:0007669"/>
    <property type="project" value="UniProtKB-KW"/>
</dbReference>
<evidence type="ECO:0000256" key="12">
    <source>
        <dbReference type="ARBA" id="ARBA00034808"/>
    </source>
</evidence>
<evidence type="ECO:0000256" key="5">
    <source>
        <dbReference type="ARBA" id="ARBA00022806"/>
    </source>
</evidence>
<evidence type="ECO:0000256" key="2">
    <source>
        <dbReference type="ARBA" id="ARBA00022741"/>
    </source>
</evidence>
<gene>
    <name evidence="16" type="ORF">METZ01_LOCUS16948</name>
</gene>
<dbReference type="EMBL" id="UINC01000928">
    <property type="protein sequence ID" value="SUZ64094.1"/>
    <property type="molecule type" value="Genomic_DNA"/>
</dbReference>
<evidence type="ECO:0000256" key="7">
    <source>
        <dbReference type="ARBA" id="ARBA00022840"/>
    </source>
</evidence>
<dbReference type="InterPro" id="IPR000212">
    <property type="entry name" value="DNA_helicase_UvrD/REP"/>
</dbReference>
<keyword evidence="1" id="KW-0540">Nuclease</keyword>
<dbReference type="Gene3D" id="1.10.486.10">
    <property type="entry name" value="PCRA, domain 4"/>
    <property type="match status" value="1"/>
</dbReference>
<dbReference type="PROSITE" id="PS51198">
    <property type="entry name" value="UVRD_HELICASE_ATP_BIND"/>
    <property type="match status" value="1"/>
</dbReference>
<keyword evidence="10" id="KW-0413">Isomerase</keyword>
<evidence type="ECO:0000259" key="15">
    <source>
        <dbReference type="PROSITE" id="PS51217"/>
    </source>
</evidence>
<dbReference type="SUPFAM" id="SSF52980">
    <property type="entry name" value="Restriction endonuclease-like"/>
    <property type="match status" value="1"/>
</dbReference>
<protein>
    <recommendedName>
        <fullName evidence="12">DNA 3'-5' helicase</fullName>
        <ecNumber evidence="12">5.6.2.4</ecNumber>
    </recommendedName>
</protein>
<dbReference type="AlphaFoldDB" id="A0A381PBU6"/>
<dbReference type="GO" id="GO:0005829">
    <property type="term" value="C:cytosol"/>
    <property type="evidence" value="ECO:0007669"/>
    <property type="project" value="TreeGrafter"/>
</dbReference>
<keyword evidence="5" id="KW-0347">Helicase</keyword>
<evidence type="ECO:0000256" key="9">
    <source>
        <dbReference type="ARBA" id="ARBA00023204"/>
    </source>
</evidence>
<organism evidence="16">
    <name type="scientific">marine metagenome</name>
    <dbReference type="NCBI Taxonomy" id="408172"/>
    <lineage>
        <taxon>unclassified sequences</taxon>
        <taxon>metagenomes</taxon>
        <taxon>ecological metagenomes</taxon>
    </lineage>
</organism>
<keyword evidence="6" id="KW-0269">Exonuclease</keyword>
<comment type="catalytic activity">
    <reaction evidence="13">
        <text>ATP + H2O = ADP + phosphate + H(+)</text>
        <dbReference type="Rhea" id="RHEA:13065"/>
        <dbReference type="ChEBI" id="CHEBI:15377"/>
        <dbReference type="ChEBI" id="CHEBI:15378"/>
        <dbReference type="ChEBI" id="CHEBI:30616"/>
        <dbReference type="ChEBI" id="CHEBI:43474"/>
        <dbReference type="ChEBI" id="CHEBI:456216"/>
        <dbReference type="EC" id="5.6.2.4"/>
    </reaction>
</comment>
<dbReference type="GO" id="GO:0000725">
    <property type="term" value="P:recombinational repair"/>
    <property type="evidence" value="ECO:0007669"/>
    <property type="project" value="TreeGrafter"/>
</dbReference>
<dbReference type="Pfam" id="PF00580">
    <property type="entry name" value="UvrD-helicase"/>
    <property type="match status" value="1"/>
</dbReference>
<keyword evidence="9" id="KW-0234">DNA repair</keyword>
<dbReference type="GO" id="GO:0009338">
    <property type="term" value="C:exodeoxyribonuclease V complex"/>
    <property type="evidence" value="ECO:0007669"/>
    <property type="project" value="TreeGrafter"/>
</dbReference>
<dbReference type="SUPFAM" id="SSF52540">
    <property type="entry name" value="P-loop containing nucleoside triphosphate hydrolases"/>
    <property type="match status" value="1"/>
</dbReference>
<dbReference type="EC" id="5.6.2.4" evidence="12"/>
<dbReference type="PROSITE" id="PS51217">
    <property type="entry name" value="UVRD_HELICASE_CTER"/>
    <property type="match status" value="1"/>
</dbReference>
<comment type="catalytic activity">
    <reaction evidence="11">
        <text>Couples ATP hydrolysis with the unwinding of duplex DNA by translocating in the 3'-5' direction.</text>
        <dbReference type="EC" id="5.6.2.4"/>
    </reaction>
</comment>
<keyword evidence="8" id="KW-0238">DNA-binding</keyword>
<sequence>LIEELLGETLFVEAGAGSGKTHSLVERIVRLILTPDPIPLSQIAVITFTEKAAAELRHRIRIRLEKSLGELHEESDRELATEALRELDGAAVATLHGFALRILSEHPLEAGLPPNFETIDEISGQVAFRETFERFRDELFSDPEWGETLLLADALGIDTDRDFYALADALENNWDLLQRIEPPALPEIDFSGLVNDGEHLASRIDEHSGPGDRMTRLLEELREVVEQIAGGFDVIEQTAVLNGAGLSSGSKAGNRKYWPNIADIREEYESFRAAVEKHRSQLVDFVLRRSTTRLSNFILDEVENRRLRGRLNFHDLLVFARDLLSDPIHGSVVRKRVHAKYRSLLVDEFQDTDPLQIQIVTLVATSPDDPPQESWEDMATRPGHLFFVGDPKQSIYRFRRADISLYMQAQQHHQSREIRLLTNFRSGPQIIAWINEVFGNLIQYRPGSQPNYEPLVANREAPPVGASVMVLGSRPHPKRSKKTPDGFNMDEIRRVEAEEIAQTIIRCRQQGWSVGEEGSWRPAKFSDIAVLVPGRPSMPALEDAFENLGIPYRIASTTNVWRSREVRDLIMCLRAVDDPTDELATVSVLRSSIYGCGDDDLYRFKLSHDDAWNWNVVDDEEHHHRSADGDPVARGLAHLSMLHSQRTSLTPSQILRRIIRDRQMYEQCAARRNPRESIRRIRHVLDQARGWSDEAGGTLQRFLLWVAQQSADNARPIEAILPENDDDSIRIMTIHGAKGLEFPICMVAGLAKGSTASRGISVGYVQGVDAPTVRYRKGTENTDFAQWHDTESAFRHDELVRTLYVACTRARDHLVVSLHRTELASSTTEAAKLHGADILASGHEMAPQSELTPPTIVQGWVKEPQKVSYPPRLGRSEWAQVHQRAVTRSAQRVSLSATAIAKSGGSDDATNPGLEKDAEYIDAAPWNRGRYGTAVGRAVHAVLQRIDLVSGERLLPLSSVQAEVEGIPERTETVVALVESALSSALVREAAQERHWREIYVASTIHGTVLEGYVDLVFETKDGLVIVDYKTDQFDPTEAAEKLGSYQLQAAAYALALGEATNQPVVRVELAFLRAGGPAVISPVPHLD</sequence>
<feature type="domain" description="UvrD-like helicase C-terminal" evidence="15">
    <location>
        <begin position="428"/>
        <end position="739"/>
    </location>
</feature>